<evidence type="ECO:0000256" key="23">
    <source>
        <dbReference type="ARBA" id="ARBA00048977"/>
    </source>
</evidence>
<dbReference type="EC" id="2.7.11.1" evidence="2"/>
<sequence length="1118" mass="125579">MESGRGVWRGALGFFLFAVLVLQAAMAAAAADPAPAAGHIPSVLGGGRGELEQEGVSGNSLGFGATGAAFPAGDVTVEDDEPGPAAEQEFYDSGGSEEMKPRCLVIISTLDGRIAALDPENLGTKKWDLDVGSGSLVSSSLSKPEELQLEKNSGNKVLSSSLKVFGNKMIIPSLDGDLFQWDRDRESMEAVPFTVESLLESSYKFGDDVVLVGGKSLTTYGLSAHSGKVKYICSSMGCRRWNEEDTEKEDVLLLHRTQKTVRAVGPRSGNEKWNFSVGHFELRYIPNIEPRVGFIEGNFESSISTDESKIISEMDEQEAMTKDSVIKVSVTDWKVMAFSKQGGHLEWEHQFFTPIASAWLVKDGKIIPISLFDDTSYTSHDEILEEDEDIVEAARGATESSFYLGMYQGQLYLQSSVRLSEKFPVGPTALDTRRNENAIISLPKIKWKPLIHSPSRTPVLVGSDEFDKCLSNDKFSHEEYSNGALSVLQYPYDNGYYLPYYKRERNKRGTQITVGVIENPHYRNIRKKDPVLLLHWWKEIIATILLCITATTYIVRRLFHPHPLSARQRKESETQCQTESKYDIESKEIKDDDWNDSKTLGYVSRYLTDFEPVQCLGRGGFGVVFEARNKVDDCNYAIKRIRLPNRELAREKVMREVKALAKLEHPGIVRYFNAWLETPPEKWQEKMDELWLKDESTDWPFSSPTPLDVPSIKIPGIEPFSMKEQVEVLTPSSESFSSVSAGIAAGLLEQSKRPFSPLESSTTENRDFDPSVDPILNLQDSFLTDCDVEDITVDDSEPSLLLIPNTGLRERTSSSIVFEDSGCDNSCNHEDNQTEELDSHNDQCIKEICTRESASRSLSGSPLSISPPRPKTLSLDLTKNPGEKVKASSPKVYLYIQMQLCKKENLKDWMSGRCTLEERSSTECLQIFLQIAEAVQFLHSKGLMHRDLKPSNIFFTIDNIVKVGDFGLVTAMDQEEDEDTVLTPMPAYARHTGQVGTKLYMSPEQIYGQSYSHKVDIFSLGLILFELLYPFSTQMERVRILTEVRSLKFPQLFIQKYGQEHNMVKHMLSPNPNERPEAVDIIESPLFEDLELPGKQVLRQRSRTLSTSGMKHTRQPSK</sequence>
<dbReference type="PROSITE" id="PS50011">
    <property type="entry name" value="PROTEIN_KINASE_DOM"/>
    <property type="match status" value="1"/>
</dbReference>
<dbReference type="GO" id="GO:0006986">
    <property type="term" value="P:response to unfolded protein"/>
    <property type="evidence" value="ECO:0007669"/>
    <property type="project" value="UniProtKB-KW"/>
</dbReference>
<gene>
    <name evidence="33" type="primary">EIF2AK3</name>
</gene>
<evidence type="ECO:0000256" key="5">
    <source>
        <dbReference type="ARBA" id="ARBA00022679"/>
    </source>
</evidence>
<keyword evidence="6" id="KW-0812">Transmembrane</keyword>
<keyword evidence="33" id="KW-0648">Protein biosynthesis</keyword>
<evidence type="ECO:0000256" key="19">
    <source>
        <dbReference type="ARBA" id="ARBA00023230"/>
    </source>
</evidence>
<dbReference type="FunFam" id="2.130.10.10:FF:000622">
    <property type="entry name" value="Eukaryotic translation initiation factor 2-alpha kinase 3"/>
    <property type="match status" value="1"/>
</dbReference>
<feature type="domain" description="Protein kinase" evidence="31">
    <location>
        <begin position="610"/>
        <end position="1087"/>
    </location>
</feature>
<dbReference type="GO" id="GO:0005524">
    <property type="term" value="F:ATP binding"/>
    <property type="evidence" value="ECO:0007669"/>
    <property type="project" value="UniProtKB-UniRule"/>
</dbReference>
<dbReference type="Gene3D" id="3.30.200.20">
    <property type="entry name" value="Phosphorylase Kinase, domain 1"/>
    <property type="match status" value="1"/>
</dbReference>
<dbReference type="PANTHER" id="PTHR11042:SF166">
    <property type="entry name" value="EUKARYOTIC TRANSLATION INITIATION FACTOR 2-ALPHA KINASE 3"/>
    <property type="match status" value="1"/>
</dbReference>
<dbReference type="Proteomes" id="UP000515159">
    <property type="component" value="Chromosome 1"/>
</dbReference>
<protein>
    <recommendedName>
        <fullName evidence="26">Eukaryotic translation initiation factor 2-alpha kinase 3</fullName>
        <ecNumber evidence="2">2.7.11.1</ecNumber>
    </recommendedName>
    <alternativeName>
        <fullName evidence="21">PRKR-like endoplasmic reticulum kinase</fullName>
    </alternativeName>
    <alternativeName>
        <fullName evidence="27">Protein tyrosine kinase EIF2AK3</fullName>
    </alternativeName>
</protein>
<evidence type="ECO:0000256" key="4">
    <source>
        <dbReference type="ARBA" id="ARBA00022553"/>
    </source>
</evidence>
<evidence type="ECO:0000256" key="18">
    <source>
        <dbReference type="ARBA" id="ARBA00023180"/>
    </source>
</evidence>
<dbReference type="SMART" id="SM00220">
    <property type="entry name" value="S_TKc"/>
    <property type="match status" value="1"/>
</dbReference>
<dbReference type="InterPro" id="IPR008271">
    <property type="entry name" value="Ser/Thr_kinase_AS"/>
</dbReference>
<keyword evidence="16" id="KW-0472">Membrane</keyword>
<comment type="catalytic activity">
    <reaction evidence="23">
        <text>L-seryl-[protein] + ATP = O-phospho-L-seryl-[protein] + ADP + H(+)</text>
        <dbReference type="Rhea" id="RHEA:17989"/>
        <dbReference type="Rhea" id="RHEA-COMP:9863"/>
        <dbReference type="Rhea" id="RHEA-COMP:11604"/>
        <dbReference type="ChEBI" id="CHEBI:15378"/>
        <dbReference type="ChEBI" id="CHEBI:29999"/>
        <dbReference type="ChEBI" id="CHEBI:30616"/>
        <dbReference type="ChEBI" id="CHEBI:83421"/>
        <dbReference type="ChEBI" id="CHEBI:456216"/>
        <dbReference type="EC" id="2.7.11.1"/>
    </reaction>
    <physiologicalReaction direction="left-to-right" evidence="23">
        <dbReference type="Rhea" id="RHEA:17990"/>
    </physiologicalReaction>
</comment>
<evidence type="ECO:0000256" key="7">
    <source>
        <dbReference type="ARBA" id="ARBA00022729"/>
    </source>
</evidence>
<comment type="similarity">
    <text evidence="20">Belongs to the protein kinase superfamily. Ser/Thr protein kinase family. GCN2 subfamily.</text>
</comment>
<dbReference type="SUPFAM" id="SSF56112">
    <property type="entry name" value="Protein kinase-like (PK-like)"/>
    <property type="match status" value="1"/>
</dbReference>
<evidence type="ECO:0000313" key="33">
    <source>
        <dbReference type="RefSeq" id="XP_033808196.1"/>
    </source>
</evidence>
<evidence type="ECO:0000256" key="26">
    <source>
        <dbReference type="ARBA" id="ARBA00069562"/>
    </source>
</evidence>
<dbReference type="InterPro" id="IPR015943">
    <property type="entry name" value="WD40/YVTN_repeat-like_dom_sf"/>
</dbReference>
<dbReference type="GO" id="GO:0004694">
    <property type="term" value="F:eukaryotic translation initiation factor 2alpha kinase activity"/>
    <property type="evidence" value="ECO:0007669"/>
    <property type="project" value="TreeGrafter"/>
</dbReference>
<dbReference type="GO" id="GO:0003743">
    <property type="term" value="F:translation initiation factor activity"/>
    <property type="evidence" value="ECO:0007669"/>
    <property type="project" value="UniProtKB-KW"/>
</dbReference>
<evidence type="ECO:0000256" key="1">
    <source>
        <dbReference type="ARBA" id="ARBA00004115"/>
    </source>
</evidence>
<keyword evidence="10 33" id="KW-0418">Kinase</keyword>
<keyword evidence="32" id="KW-1185">Reference proteome</keyword>
<feature type="signal peptide" evidence="30">
    <location>
        <begin position="1"/>
        <end position="30"/>
    </location>
</feature>
<keyword evidence="33" id="KW-0396">Initiation factor</keyword>
<evidence type="ECO:0000313" key="32">
    <source>
        <dbReference type="Proteomes" id="UP000515159"/>
    </source>
</evidence>
<evidence type="ECO:0000256" key="16">
    <source>
        <dbReference type="ARBA" id="ARBA00023136"/>
    </source>
</evidence>
<evidence type="ECO:0000256" key="10">
    <source>
        <dbReference type="ARBA" id="ARBA00022777"/>
    </source>
</evidence>
<keyword evidence="7 30" id="KW-0732">Signal</keyword>
<dbReference type="GO" id="GO:0005789">
    <property type="term" value="C:endoplasmic reticulum membrane"/>
    <property type="evidence" value="ECO:0007669"/>
    <property type="project" value="UniProtKB-SubCell"/>
</dbReference>
<evidence type="ECO:0000256" key="13">
    <source>
        <dbReference type="ARBA" id="ARBA00022845"/>
    </source>
</evidence>
<feature type="region of interest" description="Disordered" evidence="29">
    <location>
        <begin position="857"/>
        <end position="882"/>
    </location>
</feature>
<dbReference type="KEGG" id="gsh:117363850"/>
<evidence type="ECO:0000256" key="17">
    <source>
        <dbReference type="ARBA" id="ARBA00023137"/>
    </source>
</evidence>
<keyword evidence="11" id="KW-0256">Endoplasmic reticulum</keyword>
<evidence type="ECO:0000256" key="28">
    <source>
        <dbReference type="PROSITE-ProRule" id="PRU10141"/>
    </source>
</evidence>
<dbReference type="FunFam" id="3.30.200.20:FF:000193">
    <property type="entry name" value="Eukaryotic translation initiation factor 2-alpha kinase 3"/>
    <property type="match status" value="1"/>
</dbReference>
<evidence type="ECO:0000256" key="8">
    <source>
        <dbReference type="ARBA" id="ARBA00022741"/>
    </source>
</evidence>
<reference evidence="33" key="1">
    <citation type="submission" date="2025-08" db="UniProtKB">
        <authorList>
            <consortium name="RefSeq"/>
        </authorList>
    </citation>
    <scope>IDENTIFICATION</scope>
</reference>
<dbReference type="Pfam" id="PF00069">
    <property type="entry name" value="Pkinase"/>
    <property type="match status" value="2"/>
</dbReference>
<dbReference type="FunCoup" id="A0A6P8RTK4">
    <property type="interactions" value="2997"/>
</dbReference>
<keyword evidence="12 28" id="KW-0067">ATP-binding</keyword>
<dbReference type="InParanoid" id="A0A6P8RTK4"/>
<dbReference type="PROSITE" id="PS00108">
    <property type="entry name" value="PROTEIN_KINASE_ST"/>
    <property type="match status" value="1"/>
</dbReference>
<proteinExistence type="inferred from homology"/>
<comment type="subunit">
    <text evidence="25">Forms dimers with HSPA5/BIP in resting cells. Homotetramerizes in response to endoplasmic reticulum (ER) stress, leading to its activation. Interacts with HSP90B1/GRP94. Interacts with DNAJC3; inhibiting EIF2AK3/PERK activity. Interacts with ATAD3A; ATAD3A and EIF2S1/eIF-2-alpha occupy a common binding site within the cytoplasmic loop of EIF2AK3/PERK, leading to prevent EIF2AK3/PERK association with its substrate EIF2S1/eIF-2-alpha. Interacts with MFN2. Interacts with TMEM33. Interacts with PDIA6. Interacts with LACC1.</text>
</comment>
<evidence type="ECO:0000256" key="25">
    <source>
        <dbReference type="ARBA" id="ARBA00062422"/>
    </source>
</evidence>
<evidence type="ECO:0000256" key="29">
    <source>
        <dbReference type="SAM" id="MobiDB-lite"/>
    </source>
</evidence>
<dbReference type="GO" id="GO:0004715">
    <property type="term" value="F:non-membrane spanning protein tyrosine kinase activity"/>
    <property type="evidence" value="ECO:0007669"/>
    <property type="project" value="UniProtKB-EC"/>
</dbReference>
<dbReference type="GO" id="GO:0005634">
    <property type="term" value="C:nucleus"/>
    <property type="evidence" value="ECO:0007669"/>
    <property type="project" value="TreeGrafter"/>
</dbReference>
<keyword evidence="8 28" id="KW-0547">Nucleotide-binding</keyword>
<dbReference type="CDD" id="cd09768">
    <property type="entry name" value="Luminal_EIF2AK3"/>
    <property type="match status" value="1"/>
</dbReference>
<comment type="catalytic activity">
    <reaction evidence="24">
        <text>L-tyrosyl-[protein] + ATP = O-phospho-L-tyrosyl-[protein] + ADP + H(+)</text>
        <dbReference type="Rhea" id="RHEA:10596"/>
        <dbReference type="Rhea" id="RHEA-COMP:10136"/>
        <dbReference type="Rhea" id="RHEA-COMP:20101"/>
        <dbReference type="ChEBI" id="CHEBI:15378"/>
        <dbReference type="ChEBI" id="CHEBI:30616"/>
        <dbReference type="ChEBI" id="CHEBI:46858"/>
        <dbReference type="ChEBI" id="CHEBI:61978"/>
        <dbReference type="ChEBI" id="CHEBI:456216"/>
        <dbReference type="EC" id="2.7.10.2"/>
    </reaction>
    <physiologicalReaction direction="left-to-right" evidence="24">
        <dbReference type="Rhea" id="RHEA:10597"/>
    </physiologicalReaction>
</comment>
<keyword evidence="14" id="KW-1133">Transmembrane helix</keyword>
<dbReference type="InterPro" id="IPR050339">
    <property type="entry name" value="CC_SR_Kinase"/>
</dbReference>
<dbReference type="CTD" id="9451"/>
<dbReference type="InterPro" id="IPR011009">
    <property type="entry name" value="Kinase-like_dom_sf"/>
</dbReference>
<dbReference type="Gene3D" id="1.10.510.10">
    <property type="entry name" value="Transferase(Phosphotransferase) domain 1"/>
    <property type="match status" value="1"/>
</dbReference>
<dbReference type="InterPro" id="IPR011047">
    <property type="entry name" value="Quinoprotein_ADH-like_sf"/>
</dbReference>
<evidence type="ECO:0000256" key="6">
    <source>
        <dbReference type="ARBA" id="ARBA00022692"/>
    </source>
</evidence>
<dbReference type="PROSITE" id="PS00107">
    <property type="entry name" value="PROTEIN_KINASE_ATP"/>
    <property type="match status" value="1"/>
</dbReference>
<evidence type="ECO:0000256" key="2">
    <source>
        <dbReference type="ARBA" id="ARBA00012513"/>
    </source>
</evidence>
<name>A0A6P8RTK4_GEOSA</name>
<feature type="chain" id="PRO_5028026934" description="Eukaryotic translation initiation factor 2-alpha kinase 3" evidence="30">
    <location>
        <begin position="31"/>
        <end position="1118"/>
    </location>
</feature>
<comment type="catalytic activity">
    <reaction evidence="22">
        <text>L-threonyl-[protein] + ATP = O-phospho-L-threonyl-[protein] + ADP + H(+)</text>
        <dbReference type="Rhea" id="RHEA:46608"/>
        <dbReference type="Rhea" id="RHEA-COMP:11060"/>
        <dbReference type="Rhea" id="RHEA-COMP:11605"/>
        <dbReference type="ChEBI" id="CHEBI:15378"/>
        <dbReference type="ChEBI" id="CHEBI:30013"/>
        <dbReference type="ChEBI" id="CHEBI:30616"/>
        <dbReference type="ChEBI" id="CHEBI:61977"/>
        <dbReference type="ChEBI" id="CHEBI:456216"/>
        <dbReference type="EC" id="2.7.11.1"/>
    </reaction>
    <physiologicalReaction direction="left-to-right" evidence="22">
        <dbReference type="Rhea" id="RHEA:46609"/>
    </physiologicalReaction>
</comment>
<comment type="subcellular location">
    <subcellularLocation>
        <location evidence="1">Endoplasmic reticulum membrane</location>
        <topology evidence="1">Single-pass type I membrane protein</topology>
    </subcellularLocation>
</comment>
<dbReference type="OrthoDB" id="341578at2759"/>
<dbReference type="FunFam" id="1.10.510.10:FF:000251">
    <property type="entry name" value="eukaryotic translation initiation factor 2-alpha kinase 3"/>
    <property type="match status" value="1"/>
</dbReference>
<dbReference type="Gene3D" id="2.130.10.10">
    <property type="entry name" value="YVTN repeat-like/Quinoprotein amine dehydrogenase"/>
    <property type="match status" value="1"/>
</dbReference>
<evidence type="ECO:0000256" key="20">
    <source>
        <dbReference type="ARBA" id="ARBA00037982"/>
    </source>
</evidence>
<dbReference type="InterPro" id="IPR000719">
    <property type="entry name" value="Prot_kinase_dom"/>
</dbReference>
<keyword evidence="3" id="KW-0723">Serine/threonine-protein kinase</keyword>
<keyword evidence="9" id="KW-0013">ADP-ribosylation</keyword>
<accession>A0A6P8RTK4</accession>
<evidence type="ECO:0000256" key="22">
    <source>
        <dbReference type="ARBA" id="ARBA00048659"/>
    </source>
</evidence>
<feature type="region of interest" description="Disordered" evidence="29">
    <location>
        <begin position="72"/>
        <end position="95"/>
    </location>
</feature>
<dbReference type="RefSeq" id="XP_033808196.1">
    <property type="nucleotide sequence ID" value="XM_033952305.1"/>
</dbReference>
<keyword evidence="15" id="KW-0346">Stress response</keyword>
<evidence type="ECO:0000256" key="30">
    <source>
        <dbReference type="SAM" id="SignalP"/>
    </source>
</evidence>
<evidence type="ECO:0000256" key="24">
    <source>
        <dbReference type="ARBA" id="ARBA00051942"/>
    </source>
</evidence>
<organism evidence="32 33">
    <name type="scientific">Geotrypetes seraphini</name>
    <name type="common">Gaboon caecilian</name>
    <name type="synonym">Caecilia seraphini</name>
    <dbReference type="NCBI Taxonomy" id="260995"/>
    <lineage>
        <taxon>Eukaryota</taxon>
        <taxon>Metazoa</taxon>
        <taxon>Chordata</taxon>
        <taxon>Craniata</taxon>
        <taxon>Vertebrata</taxon>
        <taxon>Euteleostomi</taxon>
        <taxon>Amphibia</taxon>
        <taxon>Gymnophiona</taxon>
        <taxon>Geotrypetes</taxon>
    </lineage>
</organism>
<evidence type="ECO:0000256" key="3">
    <source>
        <dbReference type="ARBA" id="ARBA00022527"/>
    </source>
</evidence>
<dbReference type="AlphaFoldDB" id="A0A6P8RTK4"/>
<evidence type="ECO:0000259" key="31">
    <source>
        <dbReference type="PROSITE" id="PS50011"/>
    </source>
</evidence>
<evidence type="ECO:0000256" key="14">
    <source>
        <dbReference type="ARBA" id="ARBA00022989"/>
    </source>
</evidence>
<evidence type="ECO:0000256" key="9">
    <source>
        <dbReference type="ARBA" id="ARBA00022765"/>
    </source>
</evidence>
<evidence type="ECO:0000256" key="27">
    <source>
        <dbReference type="ARBA" id="ARBA00078389"/>
    </source>
</evidence>
<dbReference type="InterPro" id="IPR017441">
    <property type="entry name" value="Protein_kinase_ATP_BS"/>
</dbReference>
<keyword evidence="17" id="KW-0829">Tyrosine-protein kinase</keyword>
<keyword evidence="18" id="KW-0325">Glycoprotein</keyword>
<evidence type="ECO:0000256" key="15">
    <source>
        <dbReference type="ARBA" id="ARBA00023016"/>
    </source>
</evidence>
<keyword evidence="4" id="KW-0597">Phosphoprotein</keyword>
<keyword evidence="19" id="KW-0834">Unfolded protein response</keyword>
<feature type="binding site" evidence="28">
    <location>
        <position position="639"/>
    </location>
    <ligand>
        <name>ATP</name>
        <dbReference type="ChEBI" id="CHEBI:30616"/>
    </ligand>
</feature>
<keyword evidence="5" id="KW-0808">Transferase</keyword>
<evidence type="ECO:0000256" key="21">
    <source>
        <dbReference type="ARBA" id="ARBA00041500"/>
    </source>
</evidence>
<keyword evidence="13" id="KW-0810">Translation regulation</keyword>
<evidence type="ECO:0000256" key="12">
    <source>
        <dbReference type="ARBA" id="ARBA00022840"/>
    </source>
</evidence>
<dbReference type="PANTHER" id="PTHR11042">
    <property type="entry name" value="EUKARYOTIC TRANSLATION INITIATION FACTOR 2-ALPHA KINASE EIF2-ALPHA KINASE -RELATED"/>
    <property type="match status" value="1"/>
</dbReference>
<dbReference type="SUPFAM" id="SSF50998">
    <property type="entry name" value="Quinoprotein alcohol dehydrogenase-like"/>
    <property type="match status" value="1"/>
</dbReference>
<evidence type="ECO:0000256" key="11">
    <source>
        <dbReference type="ARBA" id="ARBA00022824"/>
    </source>
</evidence>
<dbReference type="GeneID" id="117363850"/>